<dbReference type="Proteomes" id="UP000199138">
    <property type="component" value="Unassembled WGS sequence"/>
</dbReference>
<dbReference type="AlphaFoldDB" id="A0A1I7I6A7"/>
<reference evidence="2" key="1">
    <citation type="submission" date="2016-10" db="EMBL/GenBank/DDBJ databases">
        <authorList>
            <person name="Varghese N."/>
            <person name="Submissions S."/>
        </authorList>
    </citation>
    <scope>NUCLEOTIDE SEQUENCE [LARGE SCALE GENOMIC DNA]</scope>
    <source>
        <strain evidence="2">CGMCC 1.12333</strain>
    </source>
</reference>
<dbReference type="EMBL" id="FPBK01000013">
    <property type="protein sequence ID" value="SFU68480.1"/>
    <property type="molecule type" value="Genomic_DNA"/>
</dbReference>
<dbReference type="STRING" id="1224947.SAMN05216480_11337"/>
<keyword evidence="2" id="KW-1185">Reference proteome</keyword>
<evidence type="ECO:0000313" key="2">
    <source>
        <dbReference type="Proteomes" id="UP000199138"/>
    </source>
</evidence>
<name>A0A1I7I6A7_9FLAO</name>
<gene>
    <name evidence="1" type="ORF">SAMN05216480_11337</name>
</gene>
<sequence length="380" mass="44108">MKIYDYIICGGGAAGLQLAYAMATDSFFDDKQILIIEKHQKNTNDRTWCFWEKESNVLEEIVTKKWKQILFKDPSETLELPLTPYIYKMILSEDFYRLIHNTISTKSNIEFVLDTVFNIDETSSPVIVTTEKTSYASQKVFSSIFDLSELKNIQKPVLQQHFIGWFVETKEPVFNENTATFMDFSIPQKGNTRFMYVLPTSKTKALIEYTLFSEKLLPEIEYENAIKSYLDELGITSYHICEKEKGSIPMTAHNFYTKNTENVLNIGTAGGFTKASTGYTFKSSQRKISTIIQNLKEGKTNFSTYFKPDRFLWYDAILLEVLAKENEKGQTVFSEMFRKNDIEKILKFLDEKTTRPEELKIINSLPKMPFIKAFFRNLTT</sequence>
<accession>A0A1I7I6A7</accession>
<proteinExistence type="predicted"/>
<dbReference type="Pfam" id="PF05834">
    <property type="entry name" value="Lycopene_cycl"/>
    <property type="match status" value="1"/>
</dbReference>
<protein>
    <submittedName>
        <fullName evidence="1">Lycopene beta-cyclase</fullName>
    </submittedName>
</protein>
<dbReference type="SUPFAM" id="SSF51905">
    <property type="entry name" value="FAD/NAD(P)-binding domain"/>
    <property type="match status" value="1"/>
</dbReference>
<evidence type="ECO:0000313" key="1">
    <source>
        <dbReference type="EMBL" id="SFU68480.1"/>
    </source>
</evidence>
<dbReference type="RefSeq" id="WP_093025967.1">
    <property type="nucleotide sequence ID" value="NZ_FPBK01000013.1"/>
</dbReference>
<dbReference type="Gene3D" id="3.50.50.60">
    <property type="entry name" value="FAD/NAD(P)-binding domain"/>
    <property type="match status" value="1"/>
</dbReference>
<dbReference type="OrthoDB" id="24355at2"/>
<organism evidence="1 2">
    <name type="scientific">Pustulibacterium marinum</name>
    <dbReference type="NCBI Taxonomy" id="1224947"/>
    <lineage>
        <taxon>Bacteria</taxon>
        <taxon>Pseudomonadati</taxon>
        <taxon>Bacteroidota</taxon>
        <taxon>Flavobacteriia</taxon>
        <taxon>Flavobacteriales</taxon>
        <taxon>Flavobacteriaceae</taxon>
        <taxon>Pustulibacterium</taxon>
    </lineage>
</organism>
<dbReference type="PANTHER" id="PTHR39757">
    <property type="match status" value="1"/>
</dbReference>
<dbReference type="InterPro" id="IPR036188">
    <property type="entry name" value="FAD/NAD-bd_sf"/>
</dbReference>
<dbReference type="PANTHER" id="PTHR39757:SF5">
    <property type="entry name" value="OS02G0190600 PROTEIN"/>
    <property type="match status" value="1"/>
</dbReference>